<feature type="signal peptide" evidence="1">
    <location>
        <begin position="1"/>
        <end position="32"/>
    </location>
</feature>
<dbReference type="OrthoDB" id="8456152at2"/>
<dbReference type="RefSeq" id="WP_134489030.1">
    <property type="nucleotide sequence ID" value="NZ_CP139089.1"/>
</dbReference>
<name>A0A4U8Z0W2_METTU</name>
<evidence type="ECO:0000256" key="1">
    <source>
        <dbReference type="SAM" id="SignalP"/>
    </source>
</evidence>
<dbReference type="AlphaFoldDB" id="A0A4U8Z0W2"/>
<keyword evidence="1" id="KW-0732">Signal</keyword>
<proteinExistence type="predicted"/>
<reference evidence="2 3" key="1">
    <citation type="submission" date="2019-03" db="EMBL/GenBank/DDBJ databases">
        <authorList>
            <person name="Kox A.R. M."/>
        </authorList>
    </citation>
    <scope>NUCLEOTIDE SEQUENCE [LARGE SCALE GENOMIC DNA]</scope>
    <source>
        <strain evidence="2">MTUNDRAET4 annotated genome</strain>
    </source>
</reference>
<feature type="chain" id="PRO_5020422949" evidence="1">
    <location>
        <begin position="33"/>
        <end position="111"/>
    </location>
</feature>
<evidence type="ECO:0000313" key="2">
    <source>
        <dbReference type="EMBL" id="VFU08904.1"/>
    </source>
</evidence>
<dbReference type="EMBL" id="LR536450">
    <property type="protein sequence ID" value="VFU08904.1"/>
    <property type="molecule type" value="Genomic_DNA"/>
</dbReference>
<protein>
    <submittedName>
        <fullName evidence="2">Uncharacterized protein</fullName>
    </submittedName>
</protein>
<dbReference type="KEGG" id="mtun:MTUNDRAET4_2011"/>
<organism evidence="2 3">
    <name type="scientific">Methylocella tundrae</name>
    <dbReference type="NCBI Taxonomy" id="227605"/>
    <lineage>
        <taxon>Bacteria</taxon>
        <taxon>Pseudomonadati</taxon>
        <taxon>Pseudomonadota</taxon>
        <taxon>Alphaproteobacteria</taxon>
        <taxon>Hyphomicrobiales</taxon>
        <taxon>Beijerinckiaceae</taxon>
        <taxon>Methylocella</taxon>
    </lineage>
</organism>
<accession>A0A4U8Z0W2</accession>
<gene>
    <name evidence="2" type="ORF">MTUNDRAET4_2011</name>
</gene>
<dbReference type="Proteomes" id="UP000294360">
    <property type="component" value="Chromosome"/>
</dbReference>
<sequence>MPITAPHVTRCPASAFGAALAFGVALVLPALADEPGVSPLPKPELTLQNFGRLNPDCLEWTNGCAVCRRLEPRQARANHPWSRRGLVKITCSTPGIACQPRELVCEAKRSR</sequence>
<evidence type="ECO:0000313" key="3">
    <source>
        <dbReference type="Proteomes" id="UP000294360"/>
    </source>
</evidence>